<evidence type="ECO:0000313" key="3">
    <source>
        <dbReference type="Proteomes" id="UP000838756"/>
    </source>
</evidence>
<keyword evidence="3" id="KW-1185">Reference proteome</keyword>
<protein>
    <submittedName>
        <fullName evidence="2">Jg1124 protein</fullName>
    </submittedName>
</protein>
<accession>A0A8S4R7H6</accession>
<reference evidence="2" key="1">
    <citation type="submission" date="2022-03" db="EMBL/GenBank/DDBJ databases">
        <authorList>
            <person name="Lindestad O."/>
        </authorList>
    </citation>
    <scope>NUCLEOTIDE SEQUENCE</scope>
</reference>
<sequence>MGGHIARRTVGRCVPRRGNPAPVNAALVDPKPDGQTTSNKSREPLDTSAPDSWSLERHKRQHFESNGRQSVDLMTCL</sequence>
<dbReference type="EMBL" id="CAKXAJ010024864">
    <property type="protein sequence ID" value="CAH2232079.1"/>
    <property type="molecule type" value="Genomic_DNA"/>
</dbReference>
<comment type="caution">
    <text evidence="2">The sequence shown here is derived from an EMBL/GenBank/DDBJ whole genome shotgun (WGS) entry which is preliminary data.</text>
</comment>
<feature type="compositionally biased region" description="Basic residues" evidence="1">
    <location>
        <begin position="1"/>
        <end position="10"/>
    </location>
</feature>
<dbReference type="Proteomes" id="UP000838756">
    <property type="component" value="Unassembled WGS sequence"/>
</dbReference>
<evidence type="ECO:0000313" key="2">
    <source>
        <dbReference type="EMBL" id="CAH2232079.1"/>
    </source>
</evidence>
<name>A0A8S4R7H6_9NEOP</name>
<feature type="region of interest" description="Disordered" evidence="1">
    <location>
        <begin position="1"/>
        <end position="77"/>
    </location>
</feature>
<organism evidence="2 3">
    <name type="scientific">Pararge aegeria aegeria</name>
    <dbReference type="NCBI Taxonomy" id="348720"/>
    <lineage>
        <taxon>Eukaryota</taxon>
        <taxon>Metazoa</taxon>
        <taxon>Ecdysozoa</taxon>
        <taxon>Arthropoda</taxon>
        <taxon>Hexapoda</taxon>
        <taxon>Insecta</taxon>
        <taxon>Pterygota</taxon>
        <taxon>Neoptera</taxon>
        <taxon>Endopterygota</taxon>
        <taxon>Lepidoptera</taxon>
        <taxon>Glossata</taxon>
        <taxon>Ditrysia</taxon>
        <taxon>Papilionoidea</taxon>
        <taxon>Nymphalidae</taxon>
        <taxon>Satyrinae</taxon>
        <taxon>Satyrini</taxon>
        <taxon>Parargina</taxon>
        <taxon>Pararge</taxon>
    </lineage>
</organism>
<dbReference type="AlphaFoldDB" id="A0A8S4R7H6"/>
<evidence type="ECO:0000256" key="1">
    <source>
        <dbReference type="SAM" id="MobiDB-lite"/>
    </source>
</evidence>
<proteinExistence type="predicted"/>
<gene>
    <name evidence="2" type="primary">jg1124</name>
    <name evidence="2" type="ORF">PAEG_LOCUS10399</name>
</gene>